<evidence type="ECO:0000313" key="7">
    <source>
        <dbReference type="EMBL" id="RHZ39401.1"/>
    </source>
</evidence>
<sequence length="892" mass="98333">MCVCYSPFHLAEYPLHGYESPDLLPAGMDADFKLMAQLGYTTVRTYYSNYYGYDIAPIAAKYGIRLYLGVYMTTESWYESQVTSAVNAAVNYPNTVQAILIGNENVAPYGTFTVEDIVTQMNFTRNRIFNQTNRTFPVDTCYLKSAVGTKVNLTGRRAASISATPISCSTFENDVDYSGNDIGATKQVSANLCCSDCQAVAGCQLFVWRDGTCWLKRAKGASVRVLGATAGFLPSSMSVESCGVVEPNTDYVGNDIASVAGATTSDCCQACQSERTCNAYSQSQGKCYLKSGRSTVSTVSGVTSARVNKCSTVEVGVDYVGNDLAIDAMLHVDLNDDLAEFIDVTFASGDNVVVVVVGQRDVANDARLQTTLAELPQQVLFRRQQSMVTIEEDVELHSINRPSLGSTSERDRRKQSMVQRNSVDDKTLDNKGLEDEEYYERIVTSISTQPLEHFMASLDDESAESVADSDVSSDVSYSSTTYDAESDGHHDDTTLFESIRASDEFHRVFEWMQEYRGWSRQPGIWGSYCYIEPRTPPEHQTAETSEESTSEFLGEVAAEAKWKATGDWHRALFAQPTTVNEPVVPLTTPSRRPRPPNAVADARVTAGKSRAASTIALELTAAEASASPPKSTIMRGIGGAVTAGLAAWSAQAKTILHISDVHLNLTLDEMNYGFDSSPRLLESALSYARSVLHDPDLLLYTGDAVAHIDHNESVLAKTVQTGFSMVQEYFHVKNVTAILGNADFHDYEFYVTDPEKGGTNPTIGMVDAPWKQALSPSHFEAFDTRGYLWYQIEPKLVVISLNTVPYSVKHKPDTKYLDDPFNQFEWLRRTLVEVQTNGSYAYIVGHIPPIIDSYGGESQWELKYMLTYQAIVEAFPDIIKAQVRRSNLPSPS</sequence>
<dbReference type="InterPro" id="IPR029052">
    <property type="entry name" value="Metallo-depent_PP-like"/>
</dbReference>
<dbReference type="Proteomes" id="UP000286510">
    <property type="component" value="Unassembled WGS sequence"/>
</dbReference>
<dbReference type="PANTHER" id="PTHR10340">
    <property type="entry name" value="SPHINGOMYELIN PHOSPHODIESTERASE"/>
    <property type="match status" value="1"/>
</dbReference>
<evidence type="ECO:0000256" key="3">
    <source>
        <dbReference type="ARBA" id="ARBA00023157"/>
    </source>
</evidence>
<comment type="caution">
    <text evidence="7">The sequence shown here is derived from an EMBL/GenBank/DDBJ whole genome shotgun (WGS) entry which is preliminary data.</text>
</comment>
<protein>
    <recommendedName>
        <fullName evidence="6">Apple domain-containing protein</fullName>
    </recommendedName>
</protein>
<dbReference type="Pfam" id="PF14295">
    <property type="entry name" value="PAN_4"/>
    <property type="match status" value="2"/>
</dbReference>
<dbReference type="Pfam" id="PF00149">
    <property type="entry name" value="Metallophos"/>
    <property type="match status" value="1"/>
</dbReference>
<keyword evidence="3" id="KW-1015">Disulfide bond</keyword>
<keyword evidence="4" id="KW-0325">Glycoprotein</keyword>
<proteinExistence type="predicted"/>
<feature type="domain" description="Apple" evidence="6">
    <location>
        <begin position="242"/>
        <end position="310"/>
    </location>
</feature>
<dbReference type="InterPro" id="IPR003609">
    <property type="entry name" value="Pan_app"/>
</dbReference>
<dbReference type="SUPFAM" id="SSF56300">
    <property type="entry name" value="Metallo-dependent phosphatases"/>
    <property type="match status" value="1"/>
</dbReference>
<feature type="compositionally biased region" description="Low complexity" evidence="5">
    <location>
        <begin position="464"/>
        <end position="483"/>
    </location>
</feature>
<organism evidence="7 8">
    <name type="scientific">Aphanomyces astaci</name>
    <name type="common">Crayfish plague agent</name>
    <dbReference type="NCBI Taxonomy" id="112090"/>
    <lineage>
        <taxon>Eukaryota</taxon>
        <taxon>Sar</taxon>
        <taxon>Stramenopiles</taxon>
        <taxon>Oomycota</taxon>
        <taxon>Saprolegniomycetes</taxon>
        <taxon>Saprolegniales</taxon>
        <taxon>Verrucalvaceae</taxon>
        <taxon>Aphanomyces</taxon>
    </lineage>
</organism>
<dbReference type="CDD" id="cd01100">
    <property type="entry name" value="APPLE_Factor_XI_like"/>
    <property type="match status" value="2"/>
</dbReference>
<dbReference type="SUPFAM" id="SSF51445">
    <property type="entry name" value="(Trans)glycosidases"/>
    <property type="match status" value="1"/>
</dbReference>
<feature type="region of interest" description="Disordered" evidence="5">
    <location>
        <begin position="399"/>
        <end position="431"/>
    </location>
</feature>
<evidence type="ECO:0000256" key="1">
    <source>
        <dbReference type="ARBA" id="ARBA00022737"/>
    </source>
</evidence>
<reference evidence="7 8" key="1">
    <citation type="submission" date="2018-08" db="EMBL/GenBank/DDBJ databases">
        <title>Aphanomyces genome sequencing and annotation.</title>
        <authorList>
            <person name="Minardi D."/>
            <person name="Oidtmann B."/>
            <person name="Van Der Giezen M."/>
            <person name="Studholme D.J."/>
        </authorList>
    </citation>
    <scope>NUCLEOTIDE SEQUENCE [LARGE SCALE GENOMIC DNA]</scope>
    <source>
        <strain evidence="7 8">FDL457</strain>
    </source>
</reference>
<gene>
    <name evidence="7" type="ORF">DYB26_005655</name>
</gene>
<dbReference type="SMART" id="SM00223">
    <property type="entry name" value="APPLE"/>
    <property type="match status" value="2"/>
</dbReference>
<dbReference type="InterPro" id="IPR000177">
    <property type="entry name" value="Apple"/>
</dbReference>
<dbReference type="VEuPathDB" id="FungiDB:H257_07305"/>
<dbReference type="GO" id="GO:0016787">
    <property type="term" value="F:hydrolase activity"/>
    <property type="evidence" value="ECO:0007669"/>
    <property type="project" value="UniProtKB-KW"/>
</dbReference>
<evidence type="ECO:0000259" key="6">
    <source>
        <dbReference type="PROSITE" id="PS50948"/>
    </source>
</evidence>
<evidence type="ECO:0000313" key="8">
    <source>
        <dbReference type="Proteomes" id="UP000286510"/>
    </source>
</evidence>
<feature type="compositionally biased region" description="Basic and acidic residues" evidence="5">
    <location>
        <begin position="422"/>
        <end position="431"/>
    </location>
</feature>
<feature type="region of interest" description="Disordered" evidence="5">
    <location>
        <begin position="460"/>
        <end position="489"/>
    </location>
</feature>
<keyword evidence="1" id="KW-0677">Repeat</keyword>
<dbReference type="Gene3D" id="3.60.21.10">
    <property type="match status" value="1"/>
</dbReference>
<dbReference type="VEuPathDB" id="FungiDB:H257_07314"/>
<evidence type="ECO:0000256" key="4">
    <source>
        <dbReference type="ARBA" id="ARBA00023180"/>
    </source>
</evidence>
<name>A0A3R6XZB8_APHAT</name>
<dbReference type="PANTHER" id="PTHR10340:SF57">
    <property type="entry name" value="METALLOPHOS DOMAIN-CONTAINING PROTEIN"/>
    <property type="match status" value="1"/>
</dbReference>
<accession>A0A3R6XZB8</accession>
<dbReference type="GO" id="GO:0006508">
    <property type="term" value="P:proteolysis"/>
    <property type="evidence" value="ECO:0007669"/>
    <property type="project" value="InterPro"/>
</dbReference>
<dbReference type="Gene3D" id="3.50.4.10">
    <property type="entry name" value="Hepatocyte Growth Factor"/>
    <property type="match status" value="2"/>
</dbReference>
<dbReference type="InterPro" id="IPR017853">
    <property type="entry name" value="GH"/>
</dbReference>
<evidence type="ECO:0000256" key="2">
    <source>
        <dbReference type="ARBA" id="ARBA00022801"/>
    </source>
</evidence>
<dbReference type="GO" id="GO:0005576">
    <property type="term" value="C:extracellular region"/>
    <property type="evidence" value="ECO:0007669"/>
    <property type="project" value="InterPro"/>
</dbReference>
<dbReference type="PROSITE" id="PS50948">
    <property type="entry name" value="PAN"/>
    <property type="match status" value="1"/>
</dbReference>
<evidence type="ECO:0000256" key="5">
    <source>
        <dbReference type="SAM" id="MobiDB-lite"/>
    </source>
</evidence>
<dbReference type="EMBL" id="QUTF01007669">
    <property type="protein sequence ID" value="RHZ39401.1"/>
    <property type="molecule type" value="Genomic_DNA"/>
</dbReference>
<dbReference type="AlphaFoldDB" id="A0A3R6XZB8"/>
<dbReference type="InterPro" id="IPR004843">
    <property type="entry name" value="Calcineurin-like_PHP"/>
</dbReference>
<keyword evidence="2" id="KW-0378">Hydrolase</keyword>